<feature type="domain" description="Laminin EGF-like" evidence="15">
    <location>
        <begin position="331"/>
        <end position="393"/>
    </location>
</feature>
<feature type="disulfide bond" evidence="12">
    <location>
        <begin position="871"/>
        <end position="888"/>
    </location>
</feature>
<keyword evidence="11 12" id="KW-0424">Laminin EGF-like domain</keyword>
<feature type="disulfide bond" evidence="12">
    <location>
        <begin position="934"/>
        <end position="943"/>
    </location>
</feature>
<feature type="disulfide bond" evidence="12">
    <location>
        <begin position="1048"/>
        <end position="1057"/>
    </location>
</feature>
<evidence type="ECO:0000256" key="10">
    <source>
        <dbReference type="ARBA" id="ARBA00023180"/>
    </source>
</evidence>
<dbReference type="Pfam" id="PF24973">
    <property type="entry name" value="EGF_LMN_ATRN"/>
    <property type="match status" value="2"/>
</dbReference>
<proteinExistence type="predicted"/>
<feature type="disulfide bond" evidence="12">
    <location>
        <begin position="1129"/>
        <end position="1146"/>
    </location>
</feature>
<evidence type="ECO:0000256" key="12">
    <source>
        <dbReference type="PROSITE-ProRule" id="PRU00460"/>
    </source>
</evidence>
<dbReference type="InterPro" id="IPR008211">
    <property type="entry name" value="Laminin_N"/>
</dbReference>
<feature type="domain" description="Laminin EGF-like" evidence="15">
    <location>
        <begin position="915"/>
        <end position="964"/>
    </location>
</feature>
<evidence type="ECO:0000259" key="17">
    <source>
        <dbReference type="PROSITE" id="PS51117"/>
    </source>
</evidence>
<dbReference type="Gene3D" id="2.60.120.260">
    <property type="entry name" value="Galactose-binding domain-like"/>
    <property type="match status" value="1"/>
</dbReference>
<dbReference type="GO" id="GO:0034446">
    <property type="term" value="P:substrate adhesion-dependent cell spreading"/>
    <property type="evidence" value="ECO:0007669"/>
    <property type="project" value="TreeGrafter"/>
</dbReference>
<feature type="disulfide bond" evidence="12">
    <location>
        <begin position="994"/>
        <end position="1003"/>
    </location>
</feature>
<feature type="disulfide bond" evidence="12">
    <location>
        <begin position="890"/>
        <end position="899"/>
    </location>
</feature>
<feature type="domain" description="Laminin EGF-like" evidence="15">
    <location>
        <begin position="1024"/>
        <end position="1075"/>
    </location>
</feature>
<dbReference type="FunFam" id="2.170.300.10:FF:000001">
    <property type="entry name" value="Laminin subunit beta-1"/>
    <property type="match status" value="1"/>
</dbReference>
<evidence type="ECO:0000256" key="3">
    <source>
        <dbReference type="ARBA" id="ARBA00022530"/>
    </source>
</evidence>
<dbReference type="Gene3D" id="2.10.25.10">
    <property type="entry name" value="Laminin"/>
    <property type="match status" value="11"/>
</dbReference>
<dbReference type="Gene3D" id="2.170.300.10">
    <property type="entry name" value="Tie2 ligand-binding domain superfamily"/>
    <property type="match status" value="1"/>
</dbReference>
<protein>
    <recommendedName>
        <fullName evidence="20">Laminin subunit beta-1</fullName>
    </recommendedName>
</protein>
<dbReference type="FunFam" id="2.170.300.10:FF:000004">
    <property type="entry name" value="Laminin subunit beta 1"/>
    <property type="match status" value="1"/>
</dbReference>
<keyword evidence="14" id="KW-1133">Transmembrane helix</keyword>
<feature type="disulfide bond" evidence="12">
    <location>
        <begin position="1127"/>
        <end position="1139"/>
    </location>
</feature>
<reference evidence="19" key="1">
    <citation type="submission" date="2023-01" db="EMBL/GenBank/DDBJ databases">
        <title>Key to firefly adult light organ development and bioluminescence: homeobox transcription factors regulate luciferase expression and transportation to peroxisome.</title>
        <authorList>
            <person name="Fu X."/>
        </authorList>
    </citation>
    <scope>NUCLEOTIDE SEQUENCE [LARGE SCALE GENOMIC DNA]</scope>
</reference>
<dbReference type="PROSITE" id="PS50027">
    <property type="entry name" value="EGF_LAM_2"/>
    <property type="match status" value="11"/>
</dbReference>
<feature type="disulfide bond" evidence="12">
    <location>
        <begin position="359"/>
        <end position="368"/>
    </location>
</feature>
<dbReference type="PROSITE" id="PS51116">
    <property type="entry name" value="LAMININ_IVB"/>
    <property type="match status" value="1"/>
</dbReference>
<evidence type="ECO:0000256" key="5">
    <source>
        <dbReference type="ARBA" id="ARBA00022737"/>
    </source>
</evidence>
<dbReference type="Pfam" id="PF00053">
    <property type="entry name" value="EGF_laminin"/>
    <property type="match status" value="11"/>
</dbReference>
<evidence type="ECO:0008006" key="20">
    <source>
        <dbReference type="Google" id="ProtNLM"/>
    </source>
</evidence>
<dbReference type="SUPFAM" id="SSF57196">
    <property type="entry name" value="EGF/Laminin"/>
    <property type="match status" value="13"/>
</dbReference>
<feature type="domain" description="Laminin EGF-like" evidence="15">
    <location>
        <begin position="457"/>
        <end position="516"/>
    </location>
</feature>
<feature type="disulfide bond" evidence="12">
    <location>
        <begin position="842"/>
        <end position="851"/>
    </location>
</feature>
<feature type="domain" description="Laminin EGF-like" evidence="15">
    <location>
        <begin position="965"/>
        <end position="1023"/>
    </location>
</feature>
<feature type="domain" description="Laminin EGF-like" evidence="15">
    <location>
        <begin position="821"/>
        <end position="868"/>
    </location>
</feature>
<keyword evidence="5" id="KW-0677">Repeat</keyword>
<feature type="disulfide bond" evidence="12">
    <location>
        <begin position="551"/>
        <end position="565"/>
    </location>
</feature>
<feature type="disulfide bond" evidence="12">
    <location>
        <begin position="1099"/>
        <end position="1108"/>
    </location>
</feature>
<evidence type="ECO:0000259" key="15">
    <source>
        <dbReference type="PROSITE" id="PS50027"/>
    </source>
</evidence>
<dbReference type="InterPro" id="IPR050440">
    <property type="entry name" value="Laminin/Netrin_ECM"/>
</dbReference>
<evidence type="ECO:0000256" key="9">
    <source>
        <dbReference type="ARBA" id="ARBA00023157"/>
    </source>
</evidence>
<dbReference type="FunFam" id="2.10.25.10:FF:000011">
    <property type="entry name" value="Cadherin EGF LAG seven-pass G-type receptor"/>
    <property type="match status" value="2"/>
</dbReference>
<dbReference type="InterPro" id="IPR002049">
    <property type="entry name" value="LE_dom"/>
</dbReference>
<dbReference type="FunFam" id="2.10.25.10:FF:000130">
    <property type="entry name" value="Laminin subunit beta 1"/>
    <property type="match status" value="1"/>
</dbReference>
<dbReference type="GO" id="GO:0016477">
    <property type="term" value="P:cell migration"/>
    <property type="evidence" value="ECO:0007669"/>
    <property type="project" value="TreeGrafter"/>
</dbReference>
<dbReference type="FunFam" id="2.10.25.10:FF:000084">
    <property type="entry name" value="Laminin subunit alpha 3"/>
    <property type="match status" value="1"/>
</dbReference>
<feature type="disulfide bond" evidence="12">
    <location>
        <begin position="869"/>
        <end position="881"/>
    </location>
</feature>
<evidence type="ECO:0000259" key="16">
    <source>
        <dbReference type="PROSITE" id="PS51116"/>
    </source>
</evidence>
<dbReference type="FunFam" id="2.10.25.10:FF:000082">
    <property type="entry name" value="Laminin subunit alpha 1"/>
    <property type="match status" value="1"/>
</dbReference>
<evidence type="ECO:0000256" key="11">
    <source>
        <dbReference type="ARBA" id="ARBA00023292"/>
    </source>
</evidence>
<accession>A0AAN7SAZ8</accession>
<evidence type="ECO:0000256" key="13">
    <source>
        <dbReference type="SAM" id="Coils"/>
    </source>
</evidence>
<feature type="domain" description="Laminin EGF-like" evidence="15">
    <location>
        <begin position="1127"/>
        <end position="1175"/>
    </location>
</feature>
<feature type="disulfide bond" evidence="12">
    <location>
        <begin position="1148"/>
        <end position="1157"/>
    </location>
</feature>
<feature type="domain" description="Laminin EGF-like" evidence="15">
    <location>
        <begin position="1076"/>
        <end position="1126"/>
    </location>
</feature>
<dbReference type="PROSITE" id="PS01248">
    <property type="entry name" value="EGF_LAM_1"/>
    <property type="match status" value="5"/>
</dbReference>
<feature type="domain" description="Laminin EGF-like" evidence="15">
    <location>
        <begin position="517"/>
        <end position="567"/>
    </location>
</feature>
<evidence type="ECO:0000256" key="7">
    <source>
        <dbReference type="ARBA" id="ARBA00022889"/>
    </source>
</evidence>
<feature type="disulfide bond" evidence="12">
    <location>
        <begin position="1197"/>
        <end position="1206"/>
    </location>
</feature>
<dbReference type="InterPro" id="IPR056863">
    <property type="entry name" value="LMN_ATRN_NET-like_EGF"/>
</dbReference>
<dbReference type="GO" id="GO:0070831">
    <property type="term" value="P:basement membrane assembly"/>
    <property type="evidence" value="ECO:0007669"/>
    <property type="project" value="TreeGrafter"/>
</dbReference>
<keyword evidence="19" id="KW-1185">Reference proteome</keyword>
<feature type="domain" description="Laminin EGF-like" evidence="15">
    <location>
        <begin position="869"/>
        <end position="914"/>
    </location>
</feature>
<comment type="caution">
    <text evidence="18">The sequence shown here is derived from an EMBL/GenBank/DDBJ whole genome shotgun (WGS) entry which is preliminary data.</text>
</comment>
<feature type="disulfide bond" evidence="12">
    <location>
        <begin position="487"/>
        <end position="496"/>
    </location>
</feature>
<keyword evidence="2" id="KW-0964">Secreted</keyword>
<dbReference type="Gene3D" id="1.10.287.950">
    <property type="entry name" value="Methyl-accepting chemotaxis protein"/>
    <property type="match status" value="1"/>
</dbReference>
<evidence type="ECO:0000256" key="8">
    <source>
        <dbReference type="ARBA" id="ARBA00023054"/>
    </source>
</evidence>
<dbReference type="SMART" id="SM00136">
    <property type="entry name" value="LamNT"/>
    <property type="match status" value="1"/>
</dbReference>
<keyword evidence="10" id="KW-0325">Glycoprotein</keyword>
<dbReference type="PROSITE" id="PS51117">
    <property type="entry name" value="LAMININ_NTER"/>
    <property type="match status" value="1"/>
</dbReference>
<organism evidence="18 19">
    <name type="scientific">Aquatica leii</name>
    <dbReference type="NCBI Taxonomy" id="1421715"/>
    <lineage>
        <taxon>Eukaryota</taxon>
        <taxon>Metazoa</taxon>
        <taxon>Ecdysozoa</taxon>
        <taxon>Arthropoda</taxon>
        <taxon>Hexapoda</taxon>
        <taxon>Insecta</taxon>
        <taxon>Pterygota</taxon>
        <taxon>Neoptera</taxon>
        <taxon>Endopterygota</taxon>
        <taxon>Coleoptera</taxon>
        <taxon>Polyphaga</taxon>
        <taxon>Elateriformia</taxon>
        <taxon>Elateroidea</taxon>
        <taxon>Lampyridae</taxon>
        <taxon>Luciolinae</taxon>
        <taxon>Aquatica</taxon>
    </lineage>
</organism>
<keyword evidence="4" id="KW-0732">Signal</keyword>
<feature type="disulfide bond" evidence="12">
    <location>
        <begin position="1176"/>
        <end position="1188"/>
    </location>
</feature>
<keyword evidence="9 12" id="KW-1015">Disulfide bond</keyword>
<dbReference type="Pfam" id="PF21199">
    <property type="entry name" value="LAMININ_IV_B"/>
    <property type="match status" value="1"/>
</dbReference>
<feature type="domain" description="Laminin EGF-like" evidence="15">
    <location>
        <begin position="1176"/>
        <end position="1222"/>
    </location>
</feature>
<feature type="disulfide bond" evidence="12">
    <location>
        <begin position="1178"/>
        <end position="1195"/>
    </location>
</feature>
<evidence type="ECO:0000256" key="1">
    <source>
        <dbReference type="ARBA" id="ARBA00004302"/>
    </source>
</evidence>
<evidence type="ECO:0000313" key="19">
    <source>
        <dbReference type="Proteomes" id="UP001353858"/>
    </source>
</evidence>
<keyword evidence="6" id="KW-0084">Basement membrane</keyword>
<keyword evidence="8 13" id="KW-0175">Coiled coil</keyword>
<evidence type="ECO:0000256" key="6">
    <source>
        <dbReference type="ARBA" id="ARBA00022869"/>
    </source>
</evidence>
<dbReference type="GO" id="GO:0009887">
    <property type="term" value="P:animal organ morphogenesis"/>
    <property type="evidence" value="ECO:0007669"/>
    <property type="project" value="TreeGrafter"/>
</dbReference>
<feature type="domain" description="Laminin IV type B" evidence="16">
    <location>
        <begin position="607"/>
        <end position="815"/>
    </location>
</feature>
<evidence type="ECO:0000256" key="4">
    <source>
        <dbReference type="ARBA" id="ARBA00022729"/>
    </source>
</evidence>
<feature type="disulfide bond" evidence="12">
    <location>
        <begin position="539"/>
        <end position="548"/>
    </location>
</feature>
<gene>
    <name evidence="18" type="ORF">RN001_015653</name>
</gene>
<keyword evidence="14" id="KW-0812">Transmembrane</keyword>
<comment type="subcellular location">
    <subcellularLocation>
        <location evidence="1">Secreted</location>
        <location evidence="1">Extracellular space</location>
        <location evidence="1">Extracellular matrix</location>
        <location evidence="1">Basement membrane</location>
    </subcellularLocation>
</comment>
<feature type="domain" description="Laminin N-terminal" evidence="17">
    <location>
        <begin position="89"/>
        <end position="330"/>
    </location>
</feature>
<dbReference type="InterPro" id="IPR000742">
    <property type="entry name" value="EGF"/>
</dbReference>
<keyword evidence="14" id="KW-0472">Membrane</keyword>
<dbReference type="CDD" id="cd00055">
    <property type="entry name" value="EGF_Lam"/>
    <property type="match status" value="13"/>
</dbReference>
<dbReference type="GO" id="GO:0030054">
    <property type="term" value="C:cell junction"/>
    <property type="evidence" value="ECO:0007669"/>
    <property type="project" value="UniProtKB-ARBA"/>
</dbReference>
<dbReference type="FunFam" id="2.10.25.10:FF:000090">
    <property type="entry name" value="laminin subunit alpha"/>
    <property type="match status" value="1"/>
</dbReference>
<feature type="transmembrane region" description="Helical" evidence="14">
    <location>
        <begin position="7"/>
        <end position="26"/>
    </location>
</feature>
<feature type="disulfide bond" evidence="12">
    <location>
        <begin position="823"/>
        <end position="840"/>
    </location>
</feature>
<feature type="disulfide bond" evidence="12">
    <location>
        <begin position="821"/>
        <end position="833"/>
    </location>
</feature>
<dbReference type="GO" id="GO:0009888">
    <property type="term" value="P:tissue development"/>
    <property type="evidence" value="ECO:0007669"/>
    <property type="project" value="TreeGrafter"/>
</dbReference>
<dbReference type="FunFam" id="2.60.120.260:FF:000010">
    <property type="entry name" value="Laminin subunit beta 1"/>
    <property type="match status" value="1"/>
</dbReference>
<comment type="caution">
    <text evidence="12">Lacks conserved residue(s) required for the propagation of feature annotation.</text>
</comment>
<feature type="coiled-coil region" evidence="13">
    <location>
        <begin position="1329"/>
        <end position="1356"/>
    </location>
</feature>
<dbReference type="GO" id="GO:0007411">
    <property type="term" value="P:axon guidance"/>
    <property type="evidence" value="ECO:0007669"/>
    <property type="project" value="TreeGrafter"/>
</dbReference>
<keyword evidence="3" id="KW-0272">Extracellular matrix</keyword>
<feature type="coiled-coil region" evidence="13">
    <location>
        <begin position="1759"/>
        <end position="1804"/>
    </location>
</feature>
<evidence type="ECO:0000256" key="2">
    <source>
        <dbReference type="ARBA" id="ARBA00022525"/>
    </source>
</evidence>
<dbReference type="Pfam" id="PF00055">
    <property type="entry name" value="Laminin_N"/>
    <property type="match status" value="1"/>
</dbReference>
<sequence length="1816" mass="203024">MPAYPSLGAIIVVFLSFLGFFSYFPVTSEYVGQRNRGTPTRVPLVLRGDQPPPPDADFIDVSEEIHPLTDFSARWNRRGYLRDTSHPCDQSSCYPSTGNLLIGREKQLYASSTCGLHSQQRYCIVSYLQDQKKCFWCDSRPSAVPRPLLNHSISNIVSRFYLGTPHISWWQSENGKENVTIQLDLEAEFHFTHVIITFKTFRPAAMLIERSYDFGHTWQVYRYFAANCHESFPNVHVSHENSKNLTDVFCETKYSQVPPSTDGELIYRVISPTLNIDNPYSQEVQNLLKMTNLRINFTKLHTLGDDLLDKREEIQEKYYYAISDMVVRGSCSCYGHASRCLPLPGIEQKRDMVHGRCECAHNTKGSNCEECEDFFNDLPWRPAIGKQTNACKKCNCNNHATSCHFDAAVYEQTGRVSGGVCDGCKHNTIGSNCEHCKPFYYKDPLRDIQDPEICRPCDCDPHGSLDGGICDSITDSSNGFEAGKCHCKTNVEGRRCDSCKNGFWNFTASNPNGCKACTCNTLGTIDNQGCNVYTGECTCKRYVTGRDCNQCLPEFWGLSDKRDGCQPCHCDPGGSYDNNCDVIGGHCKCRAHMTGRRCDTPQQQYFTPEVDFLMYEAELARPSATCQVVIREPYRDGRENTWTGSGFIRAYDNSSIEFTIDDIKTPMDYYIEIHYEYEYATNQNGQNVQVTILRPGPIDPQGVCAKTHISDDIKQVSLPTNSRSASAFSPTCLEPGLTYKIRIEFNNYAYGQSTPSASVLIDSISLIPRVESIHWFNETAPGEYHQCSVSDYLNRKGQISEVCEKYFKSIGAYVFQGALSCECDPTGSVSKLCQEYGGNCLCKPNIVGRRCDRCAPGTYGFGPEGCKACDCNSIGGLDNFCNVTTGQCKCRPNTYGRECDQCRTGFWNFPNCQRCDCHGHTDICDSHTGACINCREYTEGHTCDLCIEGYYGDPRIGVDIPCRPCPCPGTAGSGQSFATRCSLDSYTKDVLCECKEGYTGTRCDECADNYFGNPSVRGGSCEPCECSNKINVLDRGNCDPRTGKCLKCLYDTTGDHCEICRPGFYRYDENDVCQECVCHILGTNSSAGNCSPYNGQCSCFPNVVGKQCDQCADNHWKIASGSGCEACNCDLVGAEKLQCNLYDGQCECKENFGGRQCNECRENYWGDPKRNECFKCHCSIYGSETLQCNRKTGACVCRVGIGGYNCDECARGYYGTAPVCTPCGECFDNWDRILKGYKNTTLQIIDRAKNIKKIGATGAYTKEFDEMQNQLEQIDVLLNSTKYIDVESIQKQLTDLSLRINETELGPMQELYNLLDNSTQTITVAKMELLGLGIEEDLLQNKIKELENDGTALQEADVQGALTLVYAAKQKADVASQKAHETRETVDYAERQCKASENLVNVTQNEFKGMQENNEKALQDIKASIKELYEVMPELNNLVCDGKGDPCDKICGGAGCGSCGNAISCENGAKQQAENALDLANTTEFVLKEKEAKANDFLRNISQLNTTLAKLLSHDAHDKANLVFVSTNTSLTLMNNMKIRINEFLNQNHSTPEDIKKVAYQVLDKRIEQRPEEIMELAQKIKDTVESLTNIDPIIAATADDLRKVEKLKDDADEAKMKANDILKVAEEVKEALGNSSLAQEQAGIGISAAKGNIDEVNKLLDKIDETTADAQMKTNDASQQIEKLEGRLKDLKVKVTGNEDFARRVIEESLGIHKEANATHEKFERLLNQYGTVKIELSNKLSTVDDSKKKADDLFRRAFQLKEKLTRAESTVDNFKNTPESLLRSLEAEIQLLMNDMEQHNKKIEQRELYYKKCT</sequence>
<dbReference type="FunFam" id="2.10.25.10:FF:000065">
    <property type="entry name" value="Laminin subunit beta 1"/>
    <property type="match status" value="1"/>
</dbReference>
<dbReference type="EMBL" id="JARPUR010000008">
    <property type="protein sequence ID" value="KAK4871529.1"/>
    <property type="molecule type" value="Genomic_DNA"/>
</dbReference>
<evidence type="ECO:0000313" key="18">
    <source>
        <dbReference type="EMBL" id="KAK4871529.1"/>
    </source>
</evidence>
<dbReference type="FunFam" id="2.10.25.10:FF:000138">
    <property type="entry name" value="Laminin subunit beta 1"/>
    <property type="match status" value="1"/>
</dbReference>
<dbReference type="GO" id="GO:0043256">
    <property type="term" value="C:laminin complex"/>
    <property type="evidence" value="ECO:0007669"/>
    <property type="project" value="TreeGrafter"/>
</dbReference>
<dbReference type="FunFam" id="2.10.25.10:FF:000135">
    <property type="entry name" value="Laminin subunit beta 4"/>
    <property type="match status" value="2"/>
</dbReference>
<name>A0AAN7SAZ8_9COLE</name>
<dbReference type="PANTHER" id="PTHR10574:SF375">
    <property type="entry name" value="LAMININ SUBUNIT BETA-1"/>
    <property type="match status" value="1"/>
</dbReference>
<dbReference type="PRINTS" id="PR00011">
    <property type="entry name" value="EGFLAMININ"/>
</dbReference>
<dbReference type="Proteomes" id="UP001353858">
    <property type="component" value="Unassembled WGS sequence"/>
</dbReference>
<dbReference type="SMART" id="SM00181">
    <property type="entry name" value="EGF"/>
    <property type="match status" value="7"/>
</dbReference>
<keyword evidence="7" id="KW-0130">Cell adhesion</keyword>
<dbReference type="FunFam" id="2.10.25.10:FF:000280">
    <property type="entry name" value="Laminin subunit beta 4"/>
    <property type="match status" value="1"/>
</dbReference>
<evidence type="ECO:0000256" key="14">
    <source>
        <dbReference type="SAM" id="Phobius"/>
    </source>
</evidence>
<dbReference type="InterPro" id="IPR013015">
    <property type="entry name" value="Laminin_IV_B"/>
</dbReference>
<dbReference type="PANTHER" id="PTHR10574">
    <property type="entry name" value="NETRIN/LAMININ-RELATED"/>
    <property type="match status" value="1"/>
</dbReference>
<dbReference type="SMART" id="SM00180">
    <property type="entry name" value="EGF_Lam"/>
    <property type="match status" value="13"/>
</dbReference>